<name>A0A2K9H5Y1_9BACT</name>
<organism evidence="3 4">
    <name type="scientific">Prevotella jejuni</name>
    <dbReference type="NCBI Taxonomy" id="1177574"/>
    <lineage>
        <taxon>Bacteria</taxon>
        <taxon>Pseudomonadati</taxon>
        <taxon>Bacteroidota</taxon>
        <taxon>Bacteroidia</taxon>
        <taxon>Bacteroidales</taxon>
        <taxon>Prevotellaceae</taxon>
        <taxon>Prevotella</taxon>
    </lineage>
</organism>
<sequence>MGIFDYFFSHAKQKQDKPIRDKIKNRKFFSNMLIELAKEKGETERLILEANTNKRLDTVYLHWSLGEQYISEIEIKYSMDANMTELKRIYSNSLEYFIAGLAIDDPIYFEILKRVSLGILLNVSCAEFQQLIDYVERVDNQAKPADWTPDLLLWFMLNARMGEDKIQTHVNKLAFPKLYKGLFKLTQLSDAQAAKKALIDYIGKWYNLNKDAPWYNNHLKTSCYRGYWAWEVAAVAKILRIDDSDLKDNPFYPYDMVHWEEDYTTNDE</sequence>
<dbReference type="KEGG" id="pje:CRM71_00900"/>
<reference evidence="3 4" key="1">
    <citation type="submission" date="2017-06" db="EMBL/GenBank/DDBJ databases">
        <authorList>
            <person name="Varghese N."/>
            <person name="Submissions S."/>
        </authorList>
    </citation>
    <scope>NUCLEOTIDE SEQUENCE [LARGE SCALE GENOMIC DNA]</scope>
    <source>
        <strain evidence="3 4">DSM 26989</strain>
    </source>
</reference>
<dbReference type="Proteomes" id="UP000198427">
    <property type="component" value="Unassembled WGS sequence"/>
</dbReference>
<evidence type="ECO:0000313" key="3">
    <source>
        <dbReference type="EMBL" id="SNR72731.1"/>
    </source>
</evidence>
<comment type="caution">
    <text evidence="3">The sequence shown here is derived from an EMBL/GenBank/DDBJ whole genome shotgun (WGS) entry which is preliminary data.</text>
</comment>
<dbReference type="EMBL" id="FZNZ01000007">
    <property type="protein sequence ID" value="SNR72731.1"/>
    <property type="molecule type" value="Genomic_DNA"/>
</dbReference>
<dbReference type="RefSeq" id="WP_089365738.1">
    <property type="nucleotide sequence ID" value="NZ_CAUUKV010000056.1"/>
</dbReference>
<dbReference type="SUPFAM" id="SSF140731">
    <property type="entry name" value="PA2201 C-terminal domain-like"/>
    <property type="match status" value="1"/>
</dbReference>
<accession>A0A2K9H5Y1</accession>
<dbReference type="OrthoDB" id="2067926at2"/>
<dbReference type="InterPro" id="IPR015024">
    <property type="entry name" value="PoNi_N"/>
</dbReference>
<dbReference type="InterPro" id="IPR015025">
    <property type="entry name" value="PoNi_C"/>
</dbReference>
<dbReference type="AlphaFoldDB" id="A0A2K9H5Y1"/>
<dbReference type="Pfam" id="PF08929">
    <property type="entry name" value="PoNi_C"/>
    <property type="match status" value="1"/>
</dbReference>
<keyword evidence="4" id="KW-1185">Reference proteome</keyword>
<protein>
    <submittedName>
        <fullName evidence="3">Uncharacterized protein</fullName>
    </submittedName>
</protein>
<dbReference type="InterPro" id="IPR028983">
    <property type="entry name" value="PA2201-like_C"/>
</dbReference>
<dbReference type="Pfam" id="PF08928">
    <property type="entry name" value="PoNi_N"/>
    <property type="match status" value="1"/>
</dbReference>
<evidence type="ECO:0000259" key="2">
    <source>
        <dbReference type="Pfam" id="PF08929"/>
    </source>
</evidence>
<proteinExistence type="predicted"/>
<feature type="domain" description="PoNi N-terminal" evidence="1">
    <location>
        <begin position="26"/>
        <end position="132"/>
    </location>
</feature>
<gene>
    <name evidence="3" type="ORF">SAMN06265364_10734</name>
</gene>
<dbReference type="GeneID" id="94027999"/>
<evidence type="ECO:0000259" key="1">
    <source>
        <dbReference type="Pfam" id="PF08928"/>
    </source>
</evidence>
<dbReference type="Gene3D" id="1.10.3920.10">
    <property type="entry name" value="PA2201 C-terminal domain-like"/>
    <property type="match status" value="1"/>
</dbReference>
<feature type="domain" description="PoNi C-terminal" evidence="2">
    <location>
        <begin position="149"/>
        <end position="256"/>
    </location>
</feature>
<evidence type="ECO:0000313" key="4">
    <source>
        <dbReference type="Proteomes" id="UP000198427"/>
    </source>
</evidence>